<dbReference type="AlphaFoldDB" id="A0A2S8FS57"/>
<evidence type="ECO:0000313" key="3">
    <source>
        <dbReference type="Proteomes" id="UP000238322"/>
    </source>
</evidence>
<gene>
    <name evidence="2" type="ORF">C5Y83_16040</name>
</gene>
<proteinExistence type="predicted"/>
<comment type="caution">
    <text evidence="2">The sequence shown here is derived from an EMBL/GenBank/DDBJ whole genome shotgun (WGS) entry which is preliminary data.</text>
</comment>
<accession>A0A2S8FS57</accession>
<feature type="signal peptide" evidence="1">
    <location>
        <begin position="1"/>
        <end position="21"/>
    </location>
</feature>
<evidence type="ECO:0000256" key="1">
    <source>
        <dbReference type="SAM" id="SignalP"/>
    </source>
</evidence>
<evidence type="ECO:0008006" key="4">
    <source>
        <dbReference type="Google" id="ProtNLM"/>
    </source>
</evidence>
<feature type="chain" id="PRO_5015677410" description="Lipoprotein" evidence="1">
    <location>
        <begin position="22"/>
        <end position="168"/>
    </location>
</feature>
<evidence type="ECO:0000313" key="2">
    <source>
        <dbReference type="EMBL" id="PQO34987.1"/>
    </source>
</evidence>
<keyword evidence="1" id="KW-0732">Signal</keyword>
<protein>
    <recommendedName>
        <fullName evidence="4">Lipoprotein</fullName>
    </recommendedName>
</protein>
<organism evidence="2 3">
    <name type="scientific">Blastopirellula marina</name>
    <dbReference type="NCBI Taxonomy" id="124"/>
    <lineage>
        <taxon>Bacteria</taxon>
        <taxon>Pseudomonadati</taxon>
        <taxon>Planctomycetota</taxon>
        <taxon>Planctomycetia</taxon>
        <taxon>Pirellulales</taxon>
        <taxon>Pirellulaceae</taxon>
        <taxon>Blastopirellula</taxon>
    </lineage>
</organism>
<dbReference type="PROSITE" id="PS51257">
    <property type="entry name" value="PROKAR_LIPOPROTEIN"/>
    <property type="match status" value="1"/>
</dbReference>
<dbReference type="EMBL" id="PUHY01000010">
    <property type="protein sequence ID" value="PQO34987.1"/>
    <property type="molecule type" value="Genomic_DNA"/>
</dbReference>
<dbReference type="OrthoDB" id="286759at2"/>
<reference evidence="2 3" key="1">
    <citation type="submission" date="2018-02" db="EMBL/GenBank/DDBJ databases">
        <title>Comparative genomes isolates from brazilian mangrove.</title>
        <authorList>
            <person name="Araujo J.E."/>
            <person name="Taketani R.G."/>
            <person name="Silva M.C.P."/>
            <person name="Loureco M.V."/>
            <person name="Andreote F.D."/>
        </authorList>
    </citation>
    <scope>NUCLEOTIDE SEQUENCE [LARGE SCALE GENOMIC DNA]</scope>
    <source>
        <strain evidence="2 3">Hex-1 MGV</strain>
    </source>
</reference>
<dbReference type="RefSeq" id="WP_105330717.1">
    <property type="nucleotide sequence ID" value="NZ_PUHY01000010.1"/>
</dbReference>
<sequence>MSALKFTLIVSLLLLTGCQPAGHPHGDASAEPLLRTAKGACLAKIVRFEEQDERPSDGDHWRKAWLEIDQASGEVPEYLYLVVEPGGLPPPEYQQQREKDHQSLLLRHNSLEVGERHWFVFADQYDSSKYPYQVAGWWRYADGDVPSDVIEAIDNDRFASRGREGHPD</sequence>
<dbReference type="Proteomes" id="UP000238322">
    <property type="component" value="Unassembled WGS sequence"/>
</dbReference>
<name>A0A2S8FS57_9BACT</name>